<feature type="compositionally biased region" description="Polar residues" evidence="1">
    <location>
        <begin position="175"/>
        <end position="185"/>
    </location>
</feature>
<evidence type="ECO:0000313" key="2">
    <source>
        <dbReference type="EMBL" id="TNN18694.1"/>
    </source>
</evidence>
<keyword evidence="3" id="KW-1185">Reference proteome</keyword>
<sequence>MPSPTSEAGKSSNVGVVDEVHSNGKLINGNEIELLKKNLPHVDFETGLKHRVVQRDPITGLGTLPKEHIEFGRTRNSSTGRPGLNTTLISWDVDSATICKNNGHTTKKSKQPARNPIALTGDLGDEVDELRTTYSSRSGTPREPQRDPISGKGNFGDREWDPIGRYNGKTRRAKSSTGIRTNPLTGENMKTFTIMSEERCTKKENGLCKRNVSTKNIFTGENCENYVYSPEFNSPIRRIEREPLRNTITGENCSTYDYNSEVKMSTKQRTPMKISNPLSGENVNTFMVSKEERPRTAKPYIFKNTVTGENLQSYKITPIERNVTPRIVKERQNPLSGENVESYTYRLGESKRTVKKRDLSSPLTGDGSRGLTYTILLKRNIHHNQI</sequence>
<feature type="region of interest" description="Disordered" evidence="1">
    <location>
        <begin position="103"/>
        <end position="185"/>
    </location>
</feature>
<dbReference type="STRING" id="6182.A0A4Z2DQ87"/>
<dbReference type="Proteomes" id="UP000311919">
    <property type="component" value="Unassembled WGS sequence"/>
</dbReference>
<name>A0A4Z2DQ87_SCHJA</name>
<evidence type="ECO:0000313" key="3">
    <source>
        <dbReference type="Proteomes" id="UP000311919"/>
    </source>
</evidence>
<proteinExistence type="predicted"/>
<evidence type="ECO:0000256" key="1">
    <source>
        <dbReference type="SAM" id="MobiDB-lite"/>
    </source>
</evidence>
<gene>
    <name evidence="2" type="ORF">EWB00_009939</name>
</gene>
<comment type="caution">
    <text evidence="2">The sequence shown here is derived from an EMBL/GenBank/DDBJ whole genome shotgun (WGS) entry which is preliminary data.</text>
</comment>
<organism evidence="2 3">
    <name type="scientific">Schistosoma japonicum</name>
    <name type="common">Blood fluke</name>
    <dbReference type="NCBI Taxonomy" id="6182"/>
    <lineage>
        <taxon>Eukaryota</taxon>
        <taxon>Metazoa</taxon>
        <taxon>Spiralia</taxon>
        <taxon>Lophotrochozoa</taxon>
        <taxon>Platyhelminthes</taxon>
        <taxon>Trematoda</taxon>
        <taxon>Digenea</taxon>
        <taxon>Strigeidida</taxon>
        <taxon>Schistosomatoidea</taxon>
        <taxon>Schistosomatidae</taxon>
        <taxon>Schistosoma</taxon>
    </lineage>
</organism>
<dbReference type="AlphaFoldDB" id="A0A4Z2DQ87"/>
<accession>A0A4Z2DQ87</accession>
<reference evidence="2 3" key="1">
    <citation type="submission" date="2019-03" db="EMBL/GenBank/DDBJ databases">
        <title>An improved genome assembly of the fluke Schistosoma japonicum.</title>
        <authorList>
            <person name="Hu W."/>
            <person name="Luo F."/>
            <person name="Yin M."/>
            <person name="Mo X."/>
            <person name="Sun C."/>
            <person name="Wu Q."/>
            <person name="Zhu B."/>
            <person name="Xiang M."/>
            <person name="Wang J."/>
            <person name="Wang Y."/>
            <person name="Zhang T."/>
            <person name="Xu B."/>
            <person name="Zheng H."/>
            <person name="Feng Z."/>
        </authorList>
    </citation>
    <scope>NUCLEOTIDE SEQUENCE [LARGE SCALE GENOMIC DNA]</scope>
    <source>
        <strain evidence="2">HuSjv2</strain>
        <tissue evidence="2">Worms</tissue>
    </source>
</reference>
<protein>
    <recommendedName>
        <fullName evidence="4">Surface protein PspC</fullName>
    </recommendedName>
</protein>
<dbReference type="EMBL" id="SKCS01000067">
    <property type="protein sequence ID" value="TNN18694.1"/>
    <property type="molecule type" value="Genomic_DNA"/>
</dbReference>
<dbReference type="OrthoDB" id="6221274at2759"/>
<evidence type="ECO:0008006" key="4">
    <source>
        <dbReference type="Google" id="ProtNLM"/>
    </source>
</evidence>